<proteinExistence type="predicted"/>
<dbReference type="GO" id="GO:0008168">
    <property type="term" value="F:methyltransferase activity"/>
    <property type="evidence" value="ECO:0007669"/>
    <property type="project" value="UniProtKB-KW"/>
</dbReference>
<dbReference type="AlphaFoldDB" id="A0AA96RJI3"/>
<dbReference type="KEGG" id="proo:MJB10_19810"/>
<keyword evidence="2" id="KW-0489">Methyltransferase</keyword>
<sequence length="191" mass="22066">MTQANFMLFLKKFMNNPKQVGSISPSSRFLARKMVQSVPWHQVRNVAELGSGTGAITSWISSYVYPETNVFLFEKEGQMRSQLQRKYAGFACHSDACQLTTTISRYAIDQLDCIISGLPFFNFERNLRETLMKQIKQALKPDGHFVAFQYSLQMKTHFMKYFDIEKISFVPFNVPPAFVYVCRKRAKDGEL</sequence>
<protein>
    <submittedName>
        <fullName evidence="2">Methyltransferase domain-containing protein</fullName>
    </submittedName>
</protein>
<dbReference type="EMBL" id="CP130319">
    <property type="protein sequence ID" value="WNR43339.1"/>
    <property type="molecule type" value="Genomic_DNA"/>
</dbReference>
<keyword evidence="3" id="KW-1185">Reference proteome</keyword>
<gene>
    <name evidence="2" type="ORF">MJB10_19810</name>
</gene>
<organism evidence="2 3">
    <name type="scientific">Paenibacillus roseopurpureus</name>
    <dbReference type="NCBI Taxonomy" id="2918901"/>
    <lineage>
        <taxon>Bacteria</taxon>
        <taxon>Bacillati</taxon>
        <taxon>Bacillota</taxon>
        <taxon>Bacilli</taxon>
        <taxon>Bacillales</taxon>
        <taxon>Paenibacillaceae</taxon>
        <taxon>Paenibacillus</taxon>
    </lineage>
</organism>
<keyword evidence="2" id="KW-0808">Transferase</keyword>
<dbReference type="InterPro" id="IPR041698">
    <property type="entry name" value="Methyltransf_25"/>
</dbReference>
<dbReference type="Gene3D" id="3.40.50.150">
    <property type="entry name" value="Vaccinia Virus protein VP39"/>
    <property type="match status" value="1"/>
</dbReference>
<dbReference type="Proteomes" id="UP001304650">
    <property type="component" value="Chromosome"/>
</dbReference>
<dbReference type="CDD" id="cd02440">
    <property type="entry name" value="AdoMet_MTases"/>
    <property type="match status" value="1"/>
</dbReference>
<name>A0AA96RJI3_9BACL</name>
<feature type="domain" description="Methyltransferase" evidence="1">
    <location>
        <begin position="46"/>
        <end position="143"/>
    </location>
</feature>
<evidence type="ECO:0000313" key="3">
    <source>
        <dbReference type="Proteomes" id="UP001304650"/>
    </source>
</evidence>
<evidence type="ECO:0000259" key="1">
    <source>
        <dbReference type="Pfam" id="PF13649"/>
    </source>
</evidence>
<evidence type="ECO:0000313" key="2">
    <source>
        <dbReference type="EMBL" id="WNR43339.1"/>
    </source>
</evidence>
<dbReference type="SUPFAM" id="SSF53335">
    <property type="entry name" value="S-adenosyl-L-methionine-dependent methyltransferases"/>
    <property type="match status" value="1"/>
</dbReference>
<dbReference type="RefSeq" id="WP_314797513.1">
    <property type="nucleotide sequence ID" value="NZ_CP130319.1"/>
</dbReference>
<accession>A0AA96RJI3</accession>
<dbReference type="InterPro" id="IPR029063">
    <property type="entry name" value="SAM-dependent_MTases_sf"/>
</dbReference>
<dbReference type="Pfam" id="PF13649">
    <property type="entry name" value="Methyltransf_25"/>
    <property type="match status" value="1"/>
</dbReference>
<reference evidence="2" key="1">
    <citation type="submission" date="2022-02" db="EMBL/GenBank/DDBJ databases">
        <title>Paenibacillus sp. MBLB1832 Whole Genome Shotgun Sequencing.</title>
        <authorList>
            <person name="Hwang C.Y."/>
            <person name="Cho E.-S."/>
            <person name="Seo M.-J."/>
        </authorList>
    </citation>
    <scope>NUCLEOTIDE SEQUENCE</scope>
    <source>
        <strain evidence="2">MBLB1832</strain>
    </source>
</reference>
<dbReference type="GO" id="GO:0032259">
    <property type="term" value="P:methylation"/>
    <property type="evidence" value="ECO:0007669"/>
    <property type="project" value="UniProtKB-KW"/>
</dbReference>